<sequence length="69" mass="7238">MTFDEALKHFGTGKAIGDVLGVSTSRVSQCRSSGGFSYPMQCVLEKESGGRLIASRNDVPSCGPEKSAV</sequence>
<dbReference type="AlphaFoldDB" id="A0A6S5T5U1"/>
<dbReference type="InterPro" id="IPR010982">
    <property type="entry name" value="Lambda_DNA-bd_dom_sf"/>
</dbReference>
<accession>A0A6S5T5U1</accession>
<dbReference type="Gene3D" id="1.10.260.40">
    <property type="entry name" value="lambda repressor-like DNA-binding domains"/>
    <property type="match status" value="1"/>
</dbReference>
<name>A0A6S5T5U1_PSEPU</name>
<organism evidence="1 2">
    <name type="scientific">Pseudomonas putida</name>
    <name type="common">Arthrobacter siderocapsulatus</name>
    <dbReference type="NCBI Taxonomy" id="303"/>
    <lineage>
        <taxon>Bacteria</taxon>
        <taxon>Pseudomonadati</taxon>
        <taxon>Pseudomonadota</taxon>
        <taxon>Gammaproteobacteria</taxon>
        <taxon>Pseudomonadales</taxon>
        <taxon>Pseudomonadaceae</taxon>
        <taxon>Pseudomonas</taxon>
    </lineage>
</organism>
<dbReference type="EMBL" id="AP022227">
    <property type="protein sequence ID" value="BBT38818.1"/>
    <property type="molecule type" value="Genomic_DNA"/>
</dbReference>
<protein>
    <recommendedName>
        <fullName evidence="3">DNA-binding protein</fullName>
    </recommendedName>
</protein>
<evidence type="ECO:0008006" key="3">
    <source>
        <dbReference type="Google" id="ProtNLM"/>
    </source>
</evidence>
<gene>
    <name evidence="1" type="ORF">WP8W18C01_11590</name>
</gene>
<dbReference type="GO" id="GO:0003677">
    <property type="term" value="F:DNA binding"/>
    <property type="evidence" value="ECO:0007669"/>
    <property type="project" value="InterPro"/>
</dbReference>
<proteinExistence type="predicted"/>
<evidence type="ECO:0000313" key="2">
    <source>
        <dbReference type="Proteomes" id="UP000515680"/>
    </source>
</evidence>
<evidence type="ECO:0000313" key="1">
    <source>
        <dbReference type="EMBL" id="BBT38818.1"/>
    </source>
</evidence>
<reference evidence="1 2" key="1">
    <citation type="submission" date="2019-12" db="EMBL/GenBank/DDBJ databases">
        <title>complete genome sequences of Pseudomonas putida str. WP8-W18-CRE-01 isolated from wastewater treatment plant effluent.</title>
        <authorList>
            <person name="Sekizuka T."/>
            <person name="Itokawa K."/>
            <person name="Yatsu K."/>
            <person name="Inamine Y."/>
            <person name="Kuroda M."/>
        </authorList>
    </citation>
    <scope>NUCLEOTIDE SEQUENCE [LARGE SCALE GENOMIC DNA]</scope>
    <source>
        <strain evidence="1 2">WP8-W18-CRE-01</strain>
    </source>
</reference>
<dbReference type="Proteomes" id="UP000515680">
    <property type="component" value="Chromosome"/>
</dbReference>